<keyword evidence="1" id="KW-0732">Signal</keyword>
<accession>A0A7X4KJQ2</accession>
<dbReference type="PANTHER" id="PTHR35936">
    <property type="entry name" value="MEMBRANE-BOUND LYTIC MUREIN TRANSGLYCOSYLASE F"/>
    <property type="match status" value="1"/>
</dbReference>
<evidence type="ECO:0000256" key="1">
    <source>
        <dbReference type="SAM" id="SignalP"/>
    </source>
</evidence>
<reference evidence="2 3" key="1">
    <citation type="submission" date="2019-12" db="EMBL/GenBank/DDBJ databases">
        <title>Novel species isolated from a subtropical stream in China.</title>
        <authorList>
            <person name="Lu H."/>
        </authorList>
    </citation>
    <scope>NUCLEOTIDE SEQUENCE [LARGE SCALE GENOMIC DNA]</scope>
    <source>
        <strain evidence="2 3">FT134W</strain>
    </source>
</reference>
<dbReference type="AlphaFoldDB" id="A0A7X4KJQ2"/>
<dbReference type="RefSeq" id="WP_161052228.1">
    <property type="nucleotide sequence ID" value="NZ_WWCR01000042.1"/>
</dbReference>
<proteinExistence type="predicted"/>
<evidence type="ECO:0000313" key="2">
    <source>
        <dbReference type="EMBL" id="MYM75577.1"/>
    </source>
</evidence>
<sequence length="241" mass="26727">MRLPLRLLPAALWTLCAGAHAGSGELVMLAPTDQAMPIARFQNGAVAGGIVKDFGDMLAQRLGRRAVYVNADGPEVKPSLSSGRADGMCYVTPFWIDGDYHWSVTLFPDAEMIAARVDMPHVRSLKDLRDKPVGTVVGYRYQRVEQVLGQRFRRVDAPDMEANIQQMIAGKVPYTMISEATLNYQQRVNPGMKVRGDLVFSSYKAQCAFSQKSQVPFSDISRVIDTLIKDGSVDQILARYR</sequence>
<dbReference type="PANTHER" id="PTHR35936:SF6">
    <property type="entry name" value="AMINO ACID ABC TRANSPORTER SUBSTRATE-BINDING PAAT FAMILY PROTEIN"/>
    <property type="match status" value="1"/>
</dbReference>
<dbReference type="Proteomes" id="UP000469734">
    <property type="component" value="Unassembled WGS sequence"/>
</dbReference>
<feature type="chain" id="PRO_5030786132" evidence="1">
    <location>
        <begin position="22"/>
        <end position="241"/>
    </location>
</feature>
<gene>
    <name evidence="2" type="ORF">GTP56_25755</name>
</gene>
<evidence type="ECO:0000313" key="3">
    <source>
        <dbReference type="Proteomes" id="UP000469734"/>
    </source>
</evidence>
<name>A0A7X4KJQ2_9BURK</name>
<feature type="signal peptide" evidence="1">
    <location>
        <begin position="1"/>
        <end position="21"/>
    </location>
</feature>
<comment type="caution">
    <text evidence="2">The sequence shown here is derived from an EMBL/GenBank/DDBJ whole genome shotgun (WGS) entry which is preliminary data.</text>
</comment>
<dbReference type="EMBL" id="WWCR01000042">
    <property type="protein sequence ID" value="MYM75577.1"/>
    <property type="molecule type" value="Genomic_DNA"/>
</dbReference>
<dbReference type="SUPFAM" id="SSF53850">
    <property type="entry name" value="Periplasmic binding protein-like II"/>
    <property type="match status" value="1"/>
</dbReference>
<dbReference type="Gene3D" id="3.40.190.10">
    <property type="entry name" value="Periplasmic binding protein-like II"/>
    <property type="match status" value="2"/>
</dbReference>
<organism evidence="2 3">
    <name type="scientific">Duganella margarita</name>
    <dbReference type="NCBI Taxonomy" id="2692170"/>
    <lineage>
        <taxon>Bacteria</taxon>
        <taxon>Pseudomonadati</taxon>
        <taxon>Pseudomonadota</taxon>
        <taxon>Betaproteobacteria</taxon>
        <taxon>Burkholderiales</taxon>
        <taxon>Oxalobacteraceae</taxon>
        <taxon>Telluria group</taxon>
        <taxon>Duganella</taxon>
    </lineage>
</organism>
<protein>
    <submittedName>
        <fullName evidence="2">Transporter substrate-binding domain-containing protein</fullName>
    </submittedName>
</protein>